<dbReference type="GO" id="GO:0120330">
    <property type="term" value="C:rixosome complex"/>
    <property type="evidence" value="ECO:0007669"/>
    <property type="project" value="TreeGrafter"/>
</dbReference>
<evidence type="ECO:0000256" key="2">
    <source>
        <dbReference type="ARBA" id="ARBA00022737"/>
    </source>
</evidence>
<dbReference type="GO" id="GO:0005656">
    <property type="term" value="C:nuclear pre-replicative complex"/>
    <property type="evidence" value="ECO:0007669"/>
    <property type="project" value="TreeGrafter"/>
</dbReference>
<dbReference type="PANTHER" id="PTHR18763">
    <property type="entry name" value="WD-REPEAT PROTEIN 18"/>
    <property type="match status" value="1"/>
</dbReference>
<keyword evidence="2" id="KW-0677">Repeat</keyword>
<feature type="compositionally biased region" description="Gly residues" evidence="3">
    <location>
        <begin position="79"/>
        <end position="91"/>
    </location>
</feature>
<accession>A0A8B9MA55</accession>
<evidence type="ECO:0000256" key="1">
    <source>
        <dbReference type="ARBA" id="ARBA00022574"/>
    </source>
</evidence>
<feature type="region of interest" description="Disordered" evidence="3">
    <location>
        <begin position="73"/>
        <end position="114"/>
    </location>
</feature>
<name>A0A8B9MA55_9AVES</name>
<dbReference type="InterPro" id="IPR045227">
    <property type="entry name" value="WDR18/Ipi3/RID3"/>
</dbReference>
<organism evidence="4 5">
    <name type="scientific">Accipiter nisus</name>
    <name type="common">Eurasian sparrowhawk</name>
    <dbReference type="NCBI Taxonomy" id="211598"/>
    <lineage>
        <taxon>Eukaryota</taxon>
        <taxon>Metazoa</taxon>
        <taxon>Chordata</taxon>
        <taxon>Craniata</taxon>
        <taxon>Vertebrata</taxon>
        <taxon>Euteleostomi</taxon>
        <taxon>Archelosauria</taxon>
        <taxon>Archosauria</taxon>
        <taxon>Dinosauria</taxon>
        <taxon>Saurischia</taxon>
        <taxon>Theropoda</taxon>
        <taxon>Coelurosauria</taxon>
        <taxon>Aves</taxon>
        <taxon>Neognathae</taxon>
        <taxon>Neoaves</taxon>
        <taxon>Telluraves</taxon>
        <taxon>Accipitrimorphae</taxon>
        <taxon>Accipitriformes</taxon>
        <taxon>Accipitridae</taxon>
        <taxon>Accipitrinae</taxon>
        <taxon>Accipiter</taxon>
    </lineage>
</organism>
<keyword evidence="1" id="KW-0853">WD repeat</keyword>
<protein>
    <submittedName>
        <fullName evidence="4">Uncharacterized protein</fullName>
    </submittedName>
</protein>
<dbReference type="GO" id="GO:0006261">
    <property type="term" value="P:DNA-templated DNA replication"/>
    <property type="evidence" value="ECO:0007669"/>
    <property type="project" value="TreeGrafter"/>
</dbReference>
<dbReference type="AlphaFoldDB" id="A0A8B9MA55"/>
<reference evidence="4" key="1">
    <citation type="submission" date="2025-08" db="UniProtKB">
        <authorList>
            <consortium name="Ensembl"/>
        </authorList>
    </citation>
    <scope>IDENTIFICATION</scope>
</reference>
<evidence type="ECO:0000313" key="5">
    <source>
        <dbReference type="Proteomes" id="UP000694541"/>
    </source>
</evidence>
<dbReference type="PANTHER" id="PTHR18763:SF0">
    <property type="entry name" value="WD REPEAT-CONTAINING PROTEIN 18"/>
    <property type="match status" value="1"/>
</dbReference>
<dbReference type="GO" id="GO:0006364">
    <property type="term" value="P:rRNA processing"/>
    <property type="evidence" value="ECO:0007669"/>
    <property type="project" value="TreeGrafter"/>
</dbReference>
<proteinExistence type="predicted"/>
<dbReference type="Ensembl" id="ENSANIT00000002469.1">
    <property type="protein sequence ID" value="ENSANIP00000002394.1"/>
    <property type="gene ID" value="ENSANIG00000001668.1"/>
</dbReference>
<evidence type="ECO:0000313" key="4">
    <source>
        <dbReference type="Ensembl" id="ENSANIP00000002394.1"/>
    </source>
</evidence>
<reference evidence="4" key="2">
    <citation type="submission" date="2025-09" db="UniProtKB">
        <authorList>
            <consortium name="Ensembl"/>
        </authorList>
    </citation>
    <scope>IDENTIFICATION</scope>
</reference>
<sequence>MAAPMEVALVSDAAGPLCNCSVWELHSGSALPGYRGGNSGPRGLALLGGEHLLGAQLGKSYINVWELQRKVPARRAEPGGLGSRGAPGPRGGIPRPCGDAPGPPRPLPVNLPSL</sequence>
<feature type="compositionally biased region" description="Pro residues" evidence="3">
    <location>
        <begin position="101"/>
        <end position="114"/>
    </location>
</feature>
<keyword evidence="5" id="KW-1185">Reference proteome</keyword>
<evidence type="ECO:0000256" key="3">
    <source>
        <dbReference type="SAM" id="MobiDB-lite"/>
    </source>
</evidence>
<dbReference type="Proteomes" id="UP000694541">
    <property type="component" value="Unplaced"/>
</dbReference>